<dbReference type="OrthoDB" id="4026708at2759"/>
<feature type="compositionally biased region" description="Low complexity" evidence="1">
    <location>
        <begin position="98"/>
        <end position="125"/>
    </location>
</feature>
<feature type="region of interest" description="Disordered" evidence="1">
    <location>
        <begin position="528"/>
        <end position="559"/>
    </location>
</feature>
<organism evidence="2 3">
    <name type="scientific">[Candida] subhashii</name>
    <dbReference type="NCBI Taxonomy" id="561895"/>
    <lineage>
        <taxon>Eukaryota</taxon>
        <taxon>Fungi</taxon>
        <taxon>Dikarya</taxon>
        <taxon>Ascomycota</taxon>
        <taxon>Saccharomycotina</taxon>
        <taxon>Pichiomycetes</taxon>
        <taxon>Debaryomycetaceae</taxon>
        <taxon>Spathaspora</taxon>
    </lineage>
</organism>
<keyword evidence="3" id="KW-1185">Reference proteome</keyword>
<feature type="compositionally biased region" description="Gly residues" evidence="1">
    <location>
        <begin position="612"/>
        <end position="621"/>
    </location>
</feature>
<accession>A0A8J5QUS7</accession>
<feature type="region of interest" description="Disordered" evidence="1">
    <location>
        <begin position="362"/>
        <end position="389"/>
    </location>
</feature>
<feature type="compositionally biased region" description="Low complexity" evidence="1">
    <location>
        <begin position="283"/>
        <end position="293"/>
    </location>
</feature>
<dbReference type="AlphaFoldDB" id="A0A8J5QUS7"/>
<feature type="compositionally biased region" description="Low complexity" evidence="1">
    <location>
        <begin position="537"/>
        <end position="559"/>
    </location>
</feature>
<feature type="region of interest" description="Disordered" evidence="1">
    <location>
        <begin position="596"/>
        <end position="654"/>
    </location>
</feature>
<feature type="region of interest" description="Disordered" evidence="1">
    <location>
        <begin position="277"/>
        <end position="336"/>
    </location>
</feature>
<comment type="caution">
    <text evidence="2">The sequence shown here is derived from an EMBL/GenBank/DDBJ whole genome shotgun (WGS) entry which is preliminary data.</text>
</comment>
<feature type="compositionally biased region" description="Low complexity" evidence="1">
    <location>
        <begin position="622"/>
        <end position="633"/>
    </location>
</feature>
<reference evidence="2 3" key="1">
    <citation type="journal article" date="2021" name="DNA Res.">
        <title>Genome analysis of Candida subhashii reveals its hybrid nature and dual mitochondrial genome conformations.</title>
        <authorList>
            <person name="Mixao V."/>
            <person name="Hegedusova E."/>
            <person name="Saus E."/>
            <person name="Pryszcz L.P."/>
            <person name="Cillingova A."/>
            <person name="Nosek J."/>
            <person name="Gabaldon T."/>
        </authorList>
    </citation>
    <scope>NUCLEOTIDE SEQUENCE [LARGE SCALE GENOMIC DNA]</scope>
    <source>
        <strain evidence="2 3">CBS 10753</strain>
    </source>
</reference>
<protein>
    <submittedName>
        <fullName evidence="2">Uncharacterized protein</fullName>
    </submittedName>
</protein>
<proteinExistence type="predicted"/>
<evidence type="ECO:0000313" key="2">
    <source>
        <dbReference type="EMBL" id="KAG7666413.1"/>
    </source>
</evidence>
<dbReference type="EMBL" id="JAGSYN010000004">
    <property type="protein sequence ID" value="KAG7666413.1"/>
    <property type="molecule type" value="Genomic_DNA"/>
</dbReference>
<feature type="compositionally biased region" description="Polar residues" evidence="1">
    <location>
        <begin position="375"/>
        <end position="384"/>
    </location>
</feature>
<evidence type="ECO:0000256" key="1">
    <source>
        <dbReference type="SAM" id="MobiDB-lite"/>
    </source>
</evidence>
<feature type="region of interest" description="Disordered" evidence="1">
    <location>
        <begin position="64"/>
        <end position="187"/>
    </location>
</feature>
<dbReference type="GeneID" id="73466845"/>
<dbReference type="Proteomes" id="UP000694255">
    <property type="component" value="Unassembled WGS sequence"/>
</dbReference>
<gene>
    <name evidence="2" type="ORF">J8A68_000044</name>
</gene>
<sequence>MYSQPLYDQAYPVLTPVSIPIIMSDKHNYHYLPHSSGSHPIDHNLHPIQNHQNHQIQHQIVNNNGPTPIVVEESASPPPAPPVKRKRGRPPKPDSLSNKITTTININVNTSPLSNSPSAESNSNSMVKQGAPDFFTPLMRVSPTTRSTRRKRKNSTASSLGNSPMLAKKSKSMSSHGHGHTNPLITPLSSVAAERSLDTPHHHYHPINSKVMENISLITQSNETAAGHPGHVAYFDATPPSAIQQNLSSSPPRVEGTMMMVPRLPTEMHQQGVIPYDNYLPVSSSSSSSSRKSSTKESPTKSNLLPAASLSDKATKKSNTGDDQKKAKSCDTSGSSQDFSLRLMIDDSGKAILSSDFFATPPNSSSALTVAASGESKSGPQETTEQQEKTWVPKLVHSNSVIGIESMAHLQQLQQDQEEHPPPPLRRYNSDITGILPQMTNSTPYMSSQQQLSTIAENIFIPQTPKDSLSNYLNTSSNIGSTGLTPIFNLTPQFNSLMYSMMNLNSPKRTTNLNGAHLINQDFFISQQSQSHPPPIMHQQQYQQQHQMMSHQHSQQEQLQADAGLEVVRPQVQNTTQQQQQQLGIKKEGGETVNITDLINDNGHNKENMPSGGAGAGGTNGSGDSSESTSSSEDSGDARLALKKIIHVNTKQTN</sequence>
<feature type="compositionally biased region" description="Basic and acidic residues" evidence="1">
    <location>
        <begin position="313"/>
        <end position="329"/>
    </location>
</feature>
<dbReference type="RefSeq" id="XP_049266641.1">
    <property type="nucleotide sequence ID" value="XM_049407796.1"/>
</dbReference>
<evidence type="ECO:0000313" key="3">
    <source>
        <dbReference type="Proteomes" id="UP000694255"/>
    </source>
</evidence>
<name>A0A8J5QUS7_9ASCO</name>